<protein>
    <recommendedName>
        <fullName evidence="8">Exocyst complex component Sec6</fullName>
    </recommendedName>
</protein>
<reference evidence="6 7" key="1">
    <citation type="journal article" date="2024" name="Nat. Commun.">
        <title>Phylogenomics reveals the evolutionary origins of lichenization in chlorophyte algae.</title>
        <authorList>
            <person name="Puginier C."/>
            <person name="Libourel C."/>
            <person name="Otte J."/>
            <person name="Skaloud P."/>
            <person name="Haon M."/>
            <person name="Grisel S."/>
            <person name="Petersen M."/>
            <person name="Berrin J.G."/>
            <person name="Delaux P.M."/>
            <person name="Dal Grande F."/>
            <person name="Keller J."/>
        </authorList>
    </citation>
    <scope>NUCLEOTIDE SEQUENCE [LARGE SCALE GENOMIC DNA]</scope>
    <source>
        <strain evidence="6 7">SAG 2036</strain>
    </source>
</reference>
<dbReference type="Pfam" id="PF06046">
    <property type="entry name" value="Sec6"/>
    <property type="match status" value="1"/>
</dbReference>
<keyword evidence="7" id="KW-1185">Reference proteome</keyword>
<evidence type="ECO:0008006" key="8">
    <source>
        <dbReference type="Google" id="ProtNLM"/>
    </source>
</evidence>
<name>A0AAW1PE27_9CHLO</name>
<evidence type="ECO:0000313" key="7">
    <source>
        <dbReference type="Proteomes" id="UP001465755"/>
    </source>
</evidence>
<dbReference type="Gene3D" id="1.10.357.70">
    <property type="entry name" value="Exocyst complex component Sec6, C-terminal domain"/>
    <property type="match status" value="1"/>
</dbReference>
<keyword evidence="2" id="KW-0813">Transport</keyword>
<dbReference type="GO" id="GO:0006887">
    <property type="term" value="P:exocytosis"/>
    <property type="evidence" value="ECO:0007669"/>
    <property type="project" value="UniProtKB-KW"/>
</dbReference>
<dbReference type="GO" id="GO:0000149">
    <property type="term" value="F:SNARE binding"/>
    <property type="evidence" value="ECO:0007669"/>
    <property type="project" value="TreeGrafter"/>
</dbReference>
<dbReference type="AlphaFoldDB" id="A0AAW1PE27"/>
<dbReference type="PANTHER" id="PTHR21292:SF1">
    <property type="entry name" value="EXOCYST COMPLEX COMPONENT 3"/>
    <property type="match status" value="1"/>
</dbReference>
<dbReference type="Proteomes" id="UP001465755">
    <property type="component" value="Unassembled WGS sequence"/>
</dbReference>
<dbReference type="InterPro" id="IPR010326">
    <property type="entry name" value="EXOC3/Sec6"/>
</dbReference>
<comment type="caution">
    <text evidence="6">The sequence shown here is derived from an EMBL/GenBank/DDBJ whole genome shotgun (WGS) entry which is preliminary data.</text>
</comment>
<evidence type="ECO:0000256" key="3">
    <source>
        <dbReference type="ARBA" id="ARBA00022483"/>
    </source>
</evidence>
<proteinExistence type="inferred from homology"/>
<evidence type="ECO:0000256" key="2">
    <source>
        <dbReference type="ARBA" id="ARBA00022448"/>
    </source>
</evidence>
<keyword evidence="3" id="KW-0268">Exocytosis</keyword>
<dbReference type="Gene3D" id="1.10.357.50">
    <property type="match status" value="1"/>
</dbReference>
<feature type="coiled-coil region" evidence="4">
    <location>
        <begin position="122"/>
        <end position="159"/>
    </location>
</feature>
<accession>A0AAW1PE27</accession>
<gene>
    <name evidence="6" type="ORF">WJX73_007905</name>
</gene>
<sequence>MASYQSASRGGATAYNREVDPEKEAVREVQRRLQHPDDLWLVPGLLEDNKRALQAKKTLLSTTVATQVENARTGIQNLDNAQRHLATMKHCYREIDALCTECSSLIQNHDKIRTLSAVYTNLGKTLQDVDNIKDLKEEAEEAEALLQEDENLLQAYELLSVLEGTSNLAESAMRGGTRLKPTDVANLKSYFSKVREALTRLEERLWSIVRRFLVLGKDDPARLVAAVRIVELQEIVDAQLADSAGGTFAKKHYRLKMQRQMQNSIEERFATLQAQCSQLASAQDTDVHISNIIAEANEFVYELGDLYDEVQHCFPPHYKIFTVVFQQYHKQLDDMLHYIGCCATELANADILKVIKWISGYQDTLGNLEVSEEDAAFPAGQQSGMQLLMQKYIERMQKTRQTWAQNILEADLSSEPKQNQDGTFYTPGAVDFFRIVNEQVDVVADITNGEFLLQTAQAVLAAMLDFQESQRKRLQTSQLSEMHLCALVNNNMYSHDASTTFADALEERLADNLKGQLDIDAACRGFTDMAKFGILSLVDFMFALPEVLALFFKLYSSPDWSAGEVTASILATLGDYFEDYETALGPSMYRRLTEACLEEAVQWYVAALLTFCPKKVNEQSLKAMAQDSKELRDFFKKLCKDEKVVQAMQPLDKLLQLAQGSEVEEFVYSYKSLLQVAPGITPAMVEKILYGRDDLSRSDRAEAMGEMRSLHVEHQKHRATVGEQA</sequence>
<organism evidence="6 7">
    <name type="scientific">Symbiochloris irregularis</name>
    <dbReference type="NCBI Taxonomy" id="706552"/>
    <lineage>
        <taxon>Eukaryota</taxon>
        <taxon>Viridiplantae</taxon>
        <taxon>Chlorophyta</taxon>
        <taxon>core chlorophytes</taxon>
        <taxon>Trebouxiophyceae</taxon>
        <taxon>Trebouxiales</taxon>
        <taxon>Trebouxiaceae</taxon>
        <taxon>Symbiochloris</taxon>
    </lineage>
</organism>
<dbReference type="Gene3D" id="6.10.140.1950">
    <property type="match status" value="1"/>
</dbReference>
<dbReference type="EMBL" id="JALJOQ010000039">
    <property type="protein sequence ID" value="KAK9806039.1"/>
    <property type="molecule type" value="Genomic_DNA"/>
</dbReference>
<evidence type="ECO:0000256" key="4">
    <source>
        <dbReference type="SAM" id="Coils"/>
    </source>
</evidence>
<dbReference type="GO" id="GO:0000145">
    <property type="term" value="C:exocyst"/>
    <property type="evidence" value="ECO:0007669"/>
    <property type="project" value="InterPro"/>
</dbReference>
<dbReference type="InterPro" id="IPR042532">
    <property type="entry name" value="EXOC3/Sec6_C"/>
</dbReference>
<keyword evidence="4" id="KW-0175">Coiled coil</keyword>
<dbReference type="PANTHER" id="PTHR21292">
    <property type="entry name" value="EXOCYST COMPLEX COMPONENT SEC6-RELATED"/>
    <property type="match status" value="1"/>
</dbReference>
<evidence type="ECO:0000313" key="6">
    <source>
        <dbReference type="EMBL" id="KAK9806039.1"/>
    </source>
</evidence>
<comment type="similarity">
    <text evidence="1">Belongs to the SEC6 family.</text>
</comment>
<dbReference type="GO" id="GO:0051601">
    <property type="term" value="P:exocyst localization"/>
    <property type="evidence" value="ECO:0007669"/>
    <property type="project" value="TreeGrafter"/>
</dbReference>
<feature type="region of interest" description="Disordered" evidence="5">
    <location>
        <begin position="1"/>
        <end position="22"/>
    </location>
</feature>
<evidence type="ECO:0000256" key="5">
    <source>
        <dbReference type="SAM" id="MobiDB-lite"/>
    </source>
</evidence>
<evidence type="ECO:0000256" key="1">
    <source>
        <dbReference type="ARBA" id="ARBA00009447"/>
    </source>
</evidence>